<accession>A0A6J5RRD0</accession>
<protein>
    <submittedName>
        <fullName evidence="2">Uncharacterized protein</fullName>
    </submittedName>
</protein>
<evidence type="ECO:0000313" key="2">
    <source>
        <dbReference type="EMBL" id="CAB4196846.1"/>
    </source>
</evidence>
<gene>
    <name evidence="2" type="ORF">UFOVP1290_366</name>
</gene>
<dbReference type="EMBL" id="LR797252">
    <property type="protein sequence ID" value="CAB4196846.1"/>
    <property type="molecule type" value="Genomic_DNA"/>
</dbReference>
<feature type="region of interest" description="Disordered" evidence="1">
    <location>
        <begin position="1"/>
        <end position="29"/>
    </location>
</feature>
<reference evidence="2" key="1">
    <citation type="submission" date="2020-05" db="EMBL/GenBank/DDBJ databases">
        <authorList>
            <person name="Chiriac C."/>
            <person name="Salcher M."/>
            <person name="Ghai R."/>
            <person name="Kavagutti S V."/>
        </authorList>
    </citation>
    <scope>NUCLEOTIDE SEQUENCE</scope>
</reference>
<sequence>MSTKKLSRTVSEGGRSNKKYRKVAQRSYRASERQYLNDVSSDIDSYYDYDIEPRENQKDYSGYKISPVRRWLNKQIGRMWNDVYSEIVQKFNNSIIEGRGIRDYLKWSVDIDEDPSDIKYGLDHTTSSHRGQFYVDDDGILRNKKYVSPHWSRKLPKFDTTKIASWLNGRVVGKVGNKLFFFCPIDGNHKRFSKQRQWKTEWKNSVYSYLTWLYMYESPIYSKEKNELGTYDIIGYDKKWHKSFMPNFKQDRSLNKEELQFWNSIPEWFQTKILERSPTYPNPPKLDHLYYGRAY</sequence>
<feature type="compositionally biased region" description="Polar residues" evidence="1">
    <location>
        <begin position="1"/>
        <end position="10"/>
    </location>
</feature>
<proteinExistence type="predicted"/>
<evidence type="ECO:0000256" key="1">
    <source>
        <dbReference type="SAM" id="MobiDB-lite"/>
    </source>
</evidence>
<name>A0A6J5RRD0_9CAUD</name>
<organism evidence="2">
    <name type="scientific">uncultured Caudovirales phage</name>
    <dbReference type="NCBI Taxonomy" id="2100421"/>
    <lineage>
        <taxon>Viruses</taxon>
        <taxon>Duplodnaviria</taxon>
        <taxon>Heunggongvirae</taxon>
        <taxon>Uroviricota</taxon>
        <taxon>Caudoviricetes</taxon>
        <taxon>Peduoviridae</taxon>
        <taxon>Maltschvirus</taxon>
        <taxon>Maltschvirus maltsch</taxon>
    </lineage>
</organism>